<dbReference type="PROSITE" id="PS50853">
    <property type="entry name" value="FN3"/>
    <property type="match status" value="1"/>
</dbReference>
<dbReference type="PANTHER" id="PTHR23210">
    <property type="entry name" value="ACTIVATING TRANSCRIPTION FACTOR 7 INTERACTING PROTEIN"/>
    <property type="match status" value="1"/>
</dbReference>
<evidence type="ECO:0000313" key="11">
    <source>
        <dbReference type="Proteomes" id="UP000005225"/>
    </source>
</evidence>
<dbReference type="EMBL" id="AAQR03188875">
    <property type="status" value="NOT_ANNOTATED_CDS"/>
    <property type="molecule type" value="Genomic_DNA"/>
</dbReference>
<dbReference type="InterPro" id="IPR056565">
    <property type="entry name" value="Fn3_ATF7IP"/>
</dbReference>
<dbReference type="GeneID" id="100952166"/>
<reference evidence="10" key="3">
    <citation type="submission" date="2025-09" db="UniProtKB">
        <authorList>
            <consortium name="Ensembl"/>
        </authorList>
    </citation>
    <scope>IDENTIFICATION</scope>
</reference>
<protein>
    <recommendedName>
        <fullName evidence="9">Fibronectin type-III domain-containing protein</fullName>
    </recommendedName>
</protein>
<keyword evidence="4" id="KW-0805">Transcription regulation</keyword>
<dbReference type="FunCoup" id="H0WQP4">
    <property type="interactions" value="367"/>
</dbReference>
<evidence type="ECO:0000256" key="6">
    <source>
        <dbReference type="ARBA" id="ARBA00023163"/>
    </source>
</evidence>
<feature type="coiled-coil region" evidence="8">
    <location>
        <begin position="364"/>
        <end position="391"/>
    </location>
</feature>
<dbReference type="HOGENOM" id="CLU_025197_1_0_1"/>
<dbReference type="KEGG" id="oga:100952166"/>
<keyword evidence="8" id="KW-0175">Coiled coil</keyword>
<dbReference type="Pfam" id="PF16788">
    <property type="entry name" value="ATF7IP_BD"/>
    <property type="match status" value="1"/>
</dbReference>
<dbReference type="GeneTree" id="ENSGT00530000063707"/>
<dbReference type="AlphaFoldDB" id="H0WQP4"/>
<feature type="domain" description="Fibronectin type-III" evidence="9">
    <location>
        <begin position="584"/>
        <end position="689"/>
    </location>
</feature>
<name>H0WQP4_OTOGA</name>
<dbReference type="InterPro" id="IPR031870">
    <property type="entry name" value="ATF7IP_BD"/>
</dbReference>
<dbReference type="Ensembl" id="ENSOGAT00000004795.2">
    <property type="protein sequence ID" value="ENSOGAP00000004286.2"/>
    <property type="gene ID" value="ENSOGAG00000004792.2"/>
</dbReference>
<evidence type="ECO:0000313" key="10">
    <source>
        <dbReference type="Ensembl" id="ENSOGAP00000004286.2"/>
    </source>
</evidence>
<sequence length="691" mass="77356">MASPDKSKRKILKAKKTMPTSCRKQIEILNKSKNIEALKITAIGSNVPGNNVLSSNQNLSTGVITSKCIRSEDVASSLDSNRNSVFLQSSEVFPQNLIKPLEEIVNSETGMEYVYEQDACPHQKPSKATDSPNKLFIQEAKFSGNTFENQSENHFEYQAAVTRSFFELEEALKSICSQPSVLSDVIQIPKSTVTNTLDDKRMDKMASHLETNFNPKSHDKRQNDNILSSDSNFVPVEKIPLLVNSVNSICAAEVLKTEISSRICHSSISNCESKEAMWQLSLDADSNHSYYQKKRIFSENKENVKRMKTAEQINENICVALERQTALLEQVRHLIRQEIGSINYKLFDNKLKELKERIGKTLCMNKHEAIADELFAKIAKLQRRIKTVRLSQRNCLQPNIRSSNTSCEVINSEGVNKKAESFNSLVERMTSVNYEPSSNKASEKINLLLDCDDSVSESNNDDVMLISVESPNLTAPITSNPTDTRKITLGNSNNSPSAETEVMAIQKKLASIIDLTREGLSNCITEQPISTLESPSKAVLNSKETIPVAQNAAQVLESFEHLPPLPEPPPLPPELSDKIRDTLPPQKPELKVKRVLRPKGIALTWNISKINPKCAPVESYHLFLCHENSNNKLIWKKIGEIKALPLPMACTLSQFLASNKYYFTVQSKDIFGRYGPFCDIKSIPGFSENFA</sequence>
<reference evidence="10" key="2">
    <citation type="submission" date="2025-08" db="UniProtKB">
        <authorList>
            <consortium name="Ensembl"/>
        </authorList>
    </citation>
    <scope>IDENTIFICATION</scope>
</reference>
<keyword evidence="7" id="KW-0539">Nucleus</keyword>
<evidence type="ECO:0000256" key="5">
    <source>
        <dbReference type="ARBA" id="ARBA00023159"/>
    </source>
</evidence>
<dbReference type="EMBL" id="AAQR03188874">
    <property type="status" value="NOT_ANNOTATED_CDS"/>
    <property type="molecule type" value="Genomic_DNA"/>
</dbReference>
<evidence type="ECO:0000256" key="4">
    <source>
        <dbReference type="ARBA" id="ARBA00023015"/>
    </source>
</evidence>
<dbReference type="PANTHER" id="PTHR23210:SF23">
    <property type="entry name" value="ACTIVATING TRANSCRIPTION FACTOR 7-INTERACTING PROTEIN 2"/>
    <property type="match status" value="1"/>
</dbReference>
<dbReference type="InterPro" id="IPR003961">
    <property type="entry name" value="FN3_dom"/>
</dbReference>
<dbReference type="Proteomes" id="UP000005225">
    <property type="component" value="Unassembled WGS sequence"/>
</dbReference>
<accession>H0WQP4</accession>
<evidence type="ECO:0000256" key="3">
    <source>
        <dbReference type="ARBA" id="ARBA00022491"/>
    </source>
</evidence>
<dbReference type="GO" id="GO:0005634">
    <property type="term" value="C:nucleus"/>
    <property type="evidence" value="ECO:0007669"/>
    <property type="project" value="UniProtKB-SubCell"/>
</dbReference>
<dbReference type="GO" id="GO:0006355">
    <property type="term" value="P:regulation of DNA-templated transcription"/>
    <property type="evidence" value="ECO:0007669"/>
    <property type="project" value="TreeGrafter"/>
</dbReference>
<evidence type="ECO:0000256" key="7">
    <source>
        <dbReference type="ARBA" id="ARBA00023242"/>
    </source>
</evidence>
<gene>
    <name evidence="10" type="primary">LOC100952166</name>
</gene>
<dbReference type="InParanoid" id="H0WQP4"/>
<comment type="subcellular location">
    <subcellularLocation>
        <location evidence="1">Nucleus</location>
    </subcellularLocation>
</comment>
<comment type="similarity">
    <text evidence="2">Belongs to the MCAF family.</text>
</comment>
<dbReference type="EMBL" id="AAQR03188872">
    <property type="status" value="NOT_ANNOTATED_CDS"/>
    <property type="molecule type" value="Genomic_DNA"/>
</dbReference>
<keyword evidence="11" id="KW-1185">Reference proteome</keyword>
<evidence type="ECO:0000256" key="8">
    <source>
        <dbReference type="SAM" id="Coils"/>
    </source>
</evidence>
<keyword evidence="3" id="KW-0678">Repressor</keyword>
<dbReference type="GO" id="GO:0003712">
    <property type="term" value="F:transcription coregulator activity"/>
    <property type="evidence" value="ECO:0007669"/>
    <property type="project" value="TreeGrafter"/>
</dbReference>
<dbReference type="EMBL" id="AAQR03188869">
    <property type="status" value="NOT_ANNOTATED_CDS"/>
    <property type="molecule type" value="Genomic_DNA"/>
</dbReference>
<dbReference type="GO" id="GO:0005667">
    <property type="term" value="C:transcription regulator complex"/>
    <property type="evidence" value="ECO:0007669"/>
    <property type="project" value="TreeGrafter"/>
</dbReference>
<dbReference type="EMBL" id="AAQR03188870">
    <property type="status" value="NOT_ANNOTATED_CDS"/>
    <property type="molecule type" value="Genomic_DNA"/>
</dbReference>
<dbReference type="OMA" id="CHENPSN"/>
<dbReference type="RefSeq" id="XP_023364886.1">
    <property type="nucleotide sequence ID" value="XM_023509118.1"/>
</dbReference>
<dbReference type="OrthoDB" id="2434995at2759"/>
<organism evidence="10 11">
    <name type="scientific">Otolemur garnettii</name>
    <name type="common">Small-eared galago</name>
    <name type="synonym">Garnett's greater bushbaby</name>
    <dbReference type="NCBI Taxonomy" id="30611"/>
    <lineage>
        <taxon>Eukaryota</taxon>
        <taxon>Metazoa</taxon>
        <taxon>Chordata</taxon>
        <taxon>Craniata</taxon>
        <taxon>Vertebrata</taxon>
        <taxon>Euteleostomi</taxon>
        <taxon>Mammalia</taxon>
        <taxon>Eutheria</taxon>
        <taxon>Euarchontoglires</taxon>
        <taxon>Primates</taxon>
        <taxon>Strepsirrhini</taxon>
        <taxon>Lorisiformes</taxon>
        <taxon>Galagidae</taxon>
        <taxon>Otolemur</taxon>
    </lineage>
</organism>
<proteinExistence type="inferred from homology"/>
<keyword evidence="5" id="KW-0010">Activator</keyword>
<evidence type="ECO:0000256" key="2">
    <source>
        <dbReference type="ARBA" id="ARBA00010344"/>
    </source>
</evidence>
<evidence type="ECO:0000256" key="1">
    <source>
        <dbReference type="ARBA" id="ARBA00004123"/>
    </source>
</evidence>
<dbReference type="STRING" id="30611.ENSOGAP00000004286"/>
<dbReference type="Pfam" id="PF16794">
    <property type="entry name" value="fn3_4"/>
    <property type="match status" value="1"/>
</dbReference>
<dbReference type="eggNOG" id="ENOG502S2DM">
    <property type="taxonomic scope" value="Eukaryota"/>
</dbReference>
<dbReference type="EMBL" id="AAQR03188871">
    <property type="status" value="NOT_ANNOTATED_CDS"/>
    <property type="molecule type" value="Genomic_DNA"/>
</dbReference>
<evidence type="ECO:0000259" key="9">
    <source>
        <dbReference type="PROSITE" id="PS50853"/>
    </source>
</evidence>
<dbReference type="EMBL" id="AAQR03188873">
    <property type="status" value="NOT_ANNOTATED_CDS"/>
    <property type="molecule type" value="Genomic_DNA"/>
</dbReference>
<keyword evidence="6" id="KW-0804">Transcription</keyword>
<dbReference type="EMBL" id="AAQR03188868">
    <property type="status" value="NOT_ANNOTATED_CDS"/>
    <property type="molecule type" value="Genomic_DNA"/>
</dbReference>
<reference evidence="11" key="1">
    <citation type="submission" date="2011-03" db="EMBL/GenBank/DDBJ databases">
        <title>Version 3 of the genome sequence of Otolemur garnettii (Bushbaby).</title>
        <authorList>
            <consortium name="The Broad Institute Genome Sequencing Platform"/>
            <person name="Di Palma F."/>
            <person name="Johnson J."/>
            <person name="Lander E.S."/>
            <person name="Lindblad-Toh K."/>
            <person name="Jaffe D.B."/>
            <person name="Gnerre S."/>
            <person name="MacCallum I."/>
            <person name="Przybylski D."/>
            <person name="Ribeiro F.J."/>
            <person name="Burton J.N."/>
            <person name="Walker B.J."/>
            <person name="Sharpe T."/>
            <person name="Hall G."/>
        </authorList>
    </citation>
    <scope>NUCLEOTIDE SEQUENCE [LARGE SCALE GENOMIC DNA]</scope>
</reference>
<dbReference type="InterPro" id="IPR026085">
    <property type="entry name" value="ATF7-int"/>
</dbReference>